<keyword evidence="4" id="KW-0479">Metal-binding</keyword>
<dbReference type="Gene3D" id="3.90.170.10">
    <property type="entry name" value="Adenylosuccinate Synthetase, subunit A, domain 3"/>
    <property type="match status" value="1"/>
</dbReference>
<organism evidence="9 10">
    <name type="scientific">Haliea salexigens</name>
    <dbReference type="NCBI Taxonomy" id="287487"/>
    <lineage>
        <taxon>Bacteria</taxon>
        <taxon>Pseudomonadati</taxon>
        <taxon>Pseudomonadota</taxon>
        <taxon>Gammaproteobacteria</taxon>
        <taxon>Cellvibrionales</taxon>
        <taxon>Halieaceae</taxon>
        <taxon>Haliea</taxon>
    </lineage>
</organism>
<dbReference type="GO" id="GO:0046040">
    <property type="term" value="P:IMP metabolic process"/>
    <property type="evidence" value="ECO:0007669"/>
    <property type="project" value="TreeGrafter"/>
</dbReference>
<proteinExistence type="inferred from homology"/>
<dbReference type="HAMAP" id="MF_00011">
    <property type="entry name" value="Adenylosucc_synth"/>
    <property type="match status" value="1"/>
</dbReference>
<dbReference type="EC" id="6.3.4.4" evidence="9"/>
<dbReference type="PANTHER" id="PTHR11846:SF0">
    <property type="entry name" value="ADENYLOSUCCINATE SYNTHETASE"/>
    <property type="match status" value="1"/>
</dbReference>
<evidence type="ECO:0000256" key="3">
    <source>
        <dbReference type="ARBA" id="ARBA00022598"/>
    </source>
</evidence>
<dbReference type="Gene3D" id="1.10.300.10">
    <property type="entry name" value="Adenylosuccinate Synthetase, subunit A, domain 2"/>
    <property type="match status" value="1"/>
</dbReference>
<dbReference type="Gene3D" id="3.40.440.10">
    <property type="entry name" value="Adenylosuccinate Synthetase, subunit A, domain 1"/>
    <property type="match status" value="1"/>
</dbReference>
<name>A0A3C1KKN3_9GAMM</name>
<dbReference type="EMBL" id="DMND01000068">
    <property type="protein sequence ID" value="HAN27023.1"/>
    <property type="molecule type" value="Genomic_DNA"/>
</dbReference>
<dbReference type="GO" id="GO:0005525">
    <property type="term" value="F:GTP binding"/>
    <property type="evidence" value="ECO:0007669"/>
    <property type="project" value="UniProtKB-KW"/>
</dbReference>
<dbReference type="InterPro" id="IPR042109">
    <property type="entry name" value="Adenylosuccinate_synth_dom1"/>
</dbReference>
<dbReference type="GO" id="GO:0046872">
    <property type="term" value="F:metal ion binding"/>
    <property type="evidence" value="ECO:0007669"/>
    <property type="project" value="UniProtKB-KW"/>
</dbReference>
<dbReference type="InterPro" id="IPR042111">
    <property type="entry name" value="Adenylosuccinate_synth_dom3"/>
</dbReference>
<sequence length="239" mass="25424">MAQELLPMIADVTAILHECRKTDANIMFEGAQGSLLDIDHGTYPFVTSSNTTAGGTATGSGFGPLFLDYVLGITKAYTTRVGSGPFPTELFDATGAHLASRGHEFGATTGRPRRCGWFDAVALRNAVNINSVSGLCLTKLDVLDGLETIQICVGYMDAAGKPVPNPVDSDDYDGLVPFYEEVPGWSDSTVGARSLEELPAAARDYIQKIEEVVGAPIDIISTGPDRVETIVLRHPFDAA</sequence>
<dbReference type="Proteomes" id="UP000259273">
    <property type="component" value="Unassembled WGS sequence"/>
</dbReference>
<gene>
    <name evidence="9" type="ORF">DCP75_04765</name>
</gene>
<comment type="caution">
    <text evidence="9">The sequence shown here is derived from an EMBL/GenBank/DDBJ whole genome shotgun (WGS) entry which is preliminary data.</text>
</comment>
<evidence type="ECO:0000256" key="4">
    <source>
        <dbReference type="ARBA" id="ARBA00022723"/>
    </source>
</evidence>
<dbReference type="STRING" id="1121937.GCA_000423125_03243"/>
<comment type="subunit">
    <text evidence="2">Homodimer.</text>
</comment>
<dbReference type="InterPro" id="IPR027417">
    <property type="entry name" value="P-loop_NTPase"/>
</dbReference>
<evidence type="ECO:0000256" key="5">
    <source>
        <dbReference type="ARBA" id="ARBA00022741"/>
    </source>
</evidence>
<reference evidence="9 10" key="1">
    <citation type="journal article" date="2018" name="Nat. Biotechnol.">
        <title>A standardized bacterial taxonomy based on genome phylogeny substantially revises the tree of life.</title>
        <authorList>
            <person name="Parks D.H."/>
            <person name="Chuvochina M."/>
            <person name="Waite D.W."/>
            <person name="Rinke C."/>
            <person name="Skarshewski A."/>
            <person name="Chaumeil P.A."/>
            <person name="Hugenholtz P."/>
        </authorList>
    </citation>
    <scope>NUCLEOTIDE SEQUENCE [LARGE SCALE GENOMIC DNA]</scope>
    <source>
        <strain evidence="9">UBA9158</strain>
    </source>
</reference>
<keyword evidence="8" id="KW-0342">GTP-binding</keyword>
<evidence type="ECO:0000313" key="10">
    <source>
        <dbReference type="Proteomes" id="UP000259273"/>
    </source>
</evidence>
<evidence type="ECO:0000313" key="9">
    <source>
        <dbReference type="EMBL" id="HAN27023.1"/>
    </source>
</evidence>
<dbReference type="SMART" id="SM00788">
    <property type="entry name" value="Adenylsucc_synt"/>
    <property type="match status" value="1"/>
</dbReference>
<evidence type="ECO:0000256" key="1">
    <source>
        <dbReference type="ARBA" id="ARBA00001946"/>
    </source>
</evidence>
<keyword evidence="7" id="KW-0460">Magnesium</keyword>
<evidence type="ECO:0000256" key="8">
    <source>
        <dbReference type="ARBA" id="ARBA00023134"/>
    </source>
</evidence>
<accession>A0A3C1KKN3</accession>
<keyword evidence="3 9" id="KW-0436">Ligase</keyword>
<protein>
    <submittedName>
        <fullName evidence="9">Adenylosuccinate synthase</fullName>
        <ecNumber evidence="9">6.3.4.4</ecNumber>
    </submittedName>
</protein>
<keyword evidence="6" id="KW-0658">Purine biosynthesis</keyword>
<dbReference type="InterPro" id="IPR001114">
    <property type="entry name" value="Adenylosuccinate_synthetase"/>
</dbReference>
<dbReference type="PANTHER" id="PTHR11846">
    <property type="entry name" value="ADENYLOSUCCINATE SYNTHETASE"/>
    <property type="match status" value="1"/>
</dbReference>
<dbReference type="FunFam" id="3.90.170.10:FF:000001">
    <property type="entry name" value="Adenylosuccinate synthetase"/>
    <property type="match status" value="1"/>
</dbReference>
<evidence type="ECO:0000256" key="6">
    <source>
        <dbReference type="ARBA" id="ARBA00022755"/>
    </source>
</evidence>
<evidence type="ECO:0000256" key="2">
    <source>
        <dbReference type="ARBA" id="ARBA00011738"/>
    </source>
</evidence>
<dbReference type="InterPro" id="IPR042110">
    <property type="entry name" value="Adenylosuccinate_synth_dom2"/>
</dbReference>
<comment type="cofactor">
    <cofactor evidence="1">
        <name>Mg(2+)</name>
        <dbReference type="ChEBI" id="CHEBI:18420"/>
    </cofactor>
</comment>
<dbReference type="GO" id="GO:0044208">
    <property type="term" value="P:'de novo' AMP biosynthetic process"/>
    <property type="evidence" value="ECO:0007669"/>
    <property type="project" value="TreeGrafter"/>
</dbReference>
<dbReference type="SUPFAM" id="SSF52540">
    <property type="entry name" value="P-loop containing nucleoside triphosphate hydrolases"/>
    <property type="match status" value="1"/>
</dbReference>
<dbReference type="AlphaFoldDB" id="A0A3C1KKN3"/>
<keyword evidence="5" id="KW-0547">Nucleotide-binding</keyword>
<feature type="non-terminal residue" evidence="9">
    <location>
        <position position="1"/>
    </location>
</feature>
<dbReference type="GO" id="GO:0005737">
    <property type="term" value="C:cytoplasm"/>
    <property type="evidence" value="ECO:0007669"/>
    <property type="project" value="TreeGrafter"/>
</dbReference>
<dbReference type="Pfam" id="PF00709">
    <property type="entry name" value="Adenylsucc_synt"/>
    <property type="match status" value="1"/>
</dbReference>
<dbReference type="GO" id="GO:0004019">
    <property type="term" value="F:adenylosuccinate synthase activity"/>
    <property type="evidence" value="ECO:0007669"/>
    <property type="project" value="UniProtKB-EC"/>
</dbReference>
<evidence type="ECO:0000256" key="7">
    <source>
        <dbReference type="ARBA" id="ARBA00022842"/>
    </source>
</evidence>